<dbReference type="InterPro" id="IPR036770">
    <property type="entry name" value="Ankyrin_rpt-contain_sf"/>
</dbReference>
<accession>A0A915CN77</accession>
<dbReference type="GO" id="GO:0006357">
    <property type="term" value="P:regulation of transcription by RNA polymerase II"/>
    <property type="evidence" value="ECO:0007669"/>
    <property type="project" value="TreeGrafter"/>
</dbReference>
<dbReference type="AlphaFoldDB" id="A0A915CN77"/>
<dbReference type="InterPro" id="IPR028320">
    <property type="entry name" value="iASPP"/>
</dbReference>
<dbReference type="SMART" id="SM00248">
    <property type="entry name" value="ANK"/>
    <property type="match status" value="3"/>
</dbReference>
<proteinExistence type="predicted"/>
<dbReference type="SUPFAM" id="SSF48403">
    <property type="entry name" value="Ankyrin repeat"/>
    <property type="match status" value="1"/>
</dbReference>
<dbReference type="InterPro" id="IPR002110">
    <property type="entry name" value="Ankyrin_rpt"/>
</dbReference>
<protein>
    <submittedName>
        <fullName evidence="3">Ankyrin repeat domain-containing protein 49</fullName>
    </submittedName>
</protein>
<dbReference type="Pfam" id="PF12796">
    <property type="entry name" value="Ank_2"/>
    <property type="match status" value="1"/>
</dbReference>
<evidence type="ECO:0000313" key="3">
    <source>
        <dbReference type="WBParaSite" id="jg10774"/>
    </source>
</evidence>
<dbReference type="Gene3D" id="1.25.40.20">
    <property type="entry name" value="Ankyrin repeat-containing domain"/>
    <property type="match status" value="1"/>
</dbReference>
<feature type="repeat" description="ANK" evidence="1">
    <location>
        <begin position="78"/>
        <end position="110"/>
    </location>
</feature>
<dbReference type="PANTHER" id="PTHR24164:SF4">
    <property type="entry name" value="RELA-ASSOCIATED INHIBITOR"/>
    <property type="match status" value="1"/>
</dbReference>
<sequence>MSSMFVSGWEDDEEQFLTAAEEGDLATLQKMFKLHPDFLLATDEDKYTPLHRAAYNNHADVCKWLLSVGADPEQQTEDGWTVLHCAACWANFNIVELLLKHGVNVNSRSHGQLTPLHLAINTSEEPSNQIQTLKLLLDSPGIDMQAKTGAGDTPIMLARRVSKEVTDLVEQRSNAP</sequence>
<keyword evidence="1" id="KW-0040">ANK repeat</keyword>
<feature type="repeat" description="ANK" evidence="1">
    <location>
        <begin position="45"/>
        <end position="77"/>
    </location>
</feature>
<dbReference type="PROSITE" id="PS50088">
    <property type="entry name" value="ANK_REPEAT"/>
    <property type="match status" value="2"/>
</dbReference>
<keyword evidence="2" id="KW-1185">Reference proteome</keyword>
<dbReference type="Proteomes" id="UP000887574">
    <property type="component" value="Unplaced"/>
</dbReference>
<dbReference type="PROSITE" id="PS50297">
    <property type="entry name" value="ANK_REP_REGION"/>
    <property type="match status" value="2"/>
</dbReference>
<dbReference type="PANTHER" id="PTHR24164">
    <property type="entry name" value="RELA-ASSOCIATED INHIBITOR"/>
    <property type="match status" value="1"/>
</dbReference>
<evidence type="ECO:0000313" key="2">
    <source>
        <dbReference type="Proteomes" id="UP000887574"/>
    </source>
</evidence>
<dbReference type="PRINTS" id="PR01415">
    <property type="entry name" value="ANKYRIN"/>
</dbReference>
<dbReference type="WBParaSite" id="jg10774">
    <property type="protein sequence ID" value="jg10774"/>
    <property type="gene ID" value="jg10774"/>
</dbReference>
<evidence type="ECO:0000256" key="1">
    <source>
        <dbReference type="PROSITE-ProRule" id="PRU00023"/>
    </source>
</evidence>
<organism evidence="2 3">
    <name type="scientific">Ditylenchus dipsaci</name>
    <dbReference type="NCBI Taxonomy" id="166011"/>
    <lineage>
        <taxon>Eukaryota</taxon>
        <taxon>Metazoa</taxon>
        <taxon>Ecdysozoa</taxon>
        <taxon>Nematoda</taxon>
        <taxon>Chromadorea</taxon>
        <taxon>Rhabditida</taxon>
        <taxon>Tylenchina</taxon>
        <taxon>Tylenchomorpha</taxon>
        <taxon>Sphaerularioidea</taxon>
        <taxon>Anguinidae</taxon>
        <taxon>Anguininae</taxon>
        <taxon>Ditylenchus</taxon>
    </lineage>
</organism>
<name>A0A915CN77_9BILA</name>
<reference evidence="3" key="1">
    <citation type="submission" date="2022-11" db="UniProtKB">
        <authorList>
            <consortium name="WormBaseParasite"/>
        </authorList>
    </citation>
    <scope>IDENTIFICATION</scope>
</reference>